<sequence>MLENPTRIVVWSTGGVGTIAIDAIQGRPDLELVGVWVHSEDKVGRDIGELAGVAPLGITATNDAAELIGLQPDCVVYAASGPGRDAAAVPDYLRLLEAGINVVSTSSTSLVYPPSYFHPQWREQLEAAATAGAASFYVSGIFPGFGSDQLALLLATQSKTIRTVTVREIALNDHYPVADVMMDGMGFGRPLEFKPMLSTPGFIEMAWSAPIHLMARGFGVQVQEIRGSLGRRVTDRDIEVAFGTIPAGTCGAVCTRAAGVIDGREAIVVEHIIRMARDVAPDWPTSDCDATYRVDIDGEPDIHCAMTLGDPEGHGAGRGAMAATAMRVVNAVPYVVEAAPGLLSSLDLPMTLPRHVFGGVQAG</sequence>
<dbReference type="GO" id="GO:0009089">
    <property type="term" value="P:lysine biosynthetic process via diaminopimelate"/>
    <property type="evidence" value="ECO:0007669"/>
    <property type="project" value="InterPro"/>
</dbReference>
<dbReference type="InterPro" id="IPR036291">
    <property type="entry name" value="NAD(P)-bd_dom_sf"/>
</dbReference>
<dbReference type="RefSeq" id="WP_071023969.1">
    <property type="nucleotide sequence ID" value="NZ_MLQM01000026.1"/>
</dbReference>
<reference evidence="6 8" key="2">
    <citation type="journal article" date="2017" name="Int. J. Syst. Evol. Microbiol.">
        <title>Mycobacterium talmoniae sp. nov., a slowly growing mycobacterium isolated from human respiratory samples.</title>
        <authorList>
            <person name="Davidson R.M."/>
            <person name="DeGroote M.A."/>
            <person name="Marola J.L."/>
            <person name="Buss S."/>
            <person name="Jones V."/>
            <person name="McNeil M.R."/>
            <person name="Freifeld A.G."/>
            <person name="Elaine Epperson L."/>
            <person name="Hasan N.A."/>
            <person name="Jackson M."/>
            <person name="Iwen P.C."/>
            <person name="Salfinger M."/>
            <person name="Strong M."/>
        </authorList>
    </citation>
    <scope>NUCLEOTIDE SEQUENCE [LARGE SCALE GENOMIC DNA]</scope>
    <source>
        <strain evidence="6 8">ATCC BAA-2683</strain>
    </source>
</reference>
<dbReference type="InterPro" id="IPR045760">
    <property type="entry name" value="DAP_DH_C"/>
</dbReference>
<dbReference type="GO" id="GO:0008839">
    <property type="term" value="F:4-hydroxy-tetrahydrodipicolinate reductase"/>
    <property type="evidence" value="ECO:0007669"/>
    <property type="project" value="InterPro"/>
</dbReference>
<dbReference type="SUPFAM" id="SSF51735">
    <property type="entry name" value="NAD(P)-binding Rossmann-fold domains"/>
    <property type="match status" value="1"/>
</dbReference>
<feature type="domain" description="2,4-diaminopentanoate dehydrogenase C-terminal" evidence="4">
    <location>
        <begin position="148"/>
        <end position="351"/>
    </location>
</feature>
<dbReference type="Proteomes" id="UP000179734">
    <property type="component" value="Unassembled WGS sequence"/>
</dbReference>
<dbReference type="EMBL" id="MLQM01000026">
    <property type="protein sequence ID" value="OHV04962.1"/>
    <property type="molecule type" value="Genomic_DNA"/>
</dbReference>
<feature type="domain" description="Dihydrodipicolinate reductase N-terminal" evidence="3">
    <location>
        <begin position="11"/>
        <end position="76"/>
    </location>
</feature>
<evidence type="ECO:0000313" key="6">
    <source>
        <dbReference type="EMBL" id="PQM48773.1"/>
    </source>
</evidence>
<evidence type="ECO:0000313" key="8">
    <source>
        <dbReference type="Proteomes" id="UP000238296"/>
    </source>
</evidence>
<gene>
    <name evidence="6" type="primary">ord_4</name>
    <name evidence="5" type="ORF">BKN37_07505</name>
    <name evidence="6" type="ORF">C1Y40_01009</name>
</gene>
<dbReference type="CDD" id="cd24146">
    <property type="entry name" value="nat-AmDH_N_like"/>
    <property type="match status" value="1"/>
</dbReference>
<dbReference type="Pfam" id="PF19328">
    <property type="entry name" value="DAP_DH_C"/>
    <property type="match status" value="1"/>
</dbReference>
<proteinExistence type="predicted"/>
<dbReference type="GO" id="GO:0047530">
    <property type="term" value="F:2,4-diaminopentanoate dehydrogenase activity"/>
    <property type="evidence" value="ECO:0007669"/>
    <property type="project" value="UniProtKB-EC"/>
</dbReference>
<dbReference type="Proteomes" id="UP000238296">
    <property type="component" value="Unassembled WGS sequence"/>
</dbReference>
<dbReference type="Gene3D" id="3.40.50.720">
    <property type="entry name" value="NAD(P)-binding Rossmann-like Domain"/>
    <property type="match status" value="1"/>
</dbReference>
<accession>A0A1S1NQ69</accession>
<dbReference type="Pfam" id="PF01113">
    <property type="entry name" value="DapB_N"/>
    <property type="match status" value="1"/>
</dbReference>
<comment type="caution">
    <text evidence="5">The sequence shown here is derived from an EMBL/GenBank/DDBJ whole genome shotgun (WGS) entry which is preliminary data.</text>
</comment>
<evidence type="ECO:0000259" key="3">
    <source>
        <dbReference type="Pfam" id="PF01113"/>
    </source>
</evidence>
<dbReference type="InterPro" id="IPR000846">
    <property type="entry name" value="DapB_N"/>
</dbReference>
<evidence type="ECO:0000313" key="5">
    <source>
        <dbReference type="EMBL" id="OHV04962.1"/>
    </source>
</evidence>
<evidence type="ECO:0000313" key="7">
    <source>
        <dbReference type="Proteomes" id="UP000179734"/>
    </source>
</evidence>
<keyword evidence="7" id="KW-1185">Reference proteome</keyword>
<reference evidence="6" key="3">
    <citation type="submission" date="2018-01" db="EMBL/GenBank/DDBJ databases">
        <authorList>
            <person name="Gaut B.S."/>
            <person name="Morton B.R."/>
            <person name="Clegg M.T."/>
            <person name="Duvall M.R."/>
        </authorList>
    </citation>
    <scope>NUCLEOTIDE SEQUENCE</scope>
    <source>
        <strain evidence="6">ATCC BAA-2683</strain>
    </source>
</reference>
<keyword evidence="2 6" id="KW-0560">Oxidoreductase</keyword>
<evidence type="ECO:0000256" key="2">
    <source>
        <dbReference type="ARBA" id="ARBA00023002"/>
    </source>
</evidence>
<keyword evidence="1" id="KW-0521">NADP</keyword>
<evidence type="ECO:0000256" key="1">
    <source>
        <dbReference type="ARBA" id="ARBA00022857"/>
    </source>
</evidence>
<dbReference type="AlphaFoldDB" id="A0A1S1NQ69"/>
<name>A0A1S1NQ69_9MYCO</name>
<reference evidence="5 7" key="1">
    <citation type="submission" date="2016-10" db="EMBL/GenBank/DDBJ databases">
        <title>Genome sequence of Mycobacterium talmonii.</title>
        <authorList>
            <person name="Greninger A.L."/>
            <person name="Elliott B."/>
            <person name="Vasireddy S."/>
            <person name="Vasireddy R."/>
        </authorList>
    </citation>
    <scope>NUCLEOTIDE SEQUENCE [LARGE SCALE GENOMIC DNA]</scope>
    <source>
        <strain evidence="5">MO-5499</strain>
        <strain evidence="7">NE-TNMC-100812</strain>
    </source>
</reference>
<evidence type="ECO:0000259" key="4">
    <source>
        <dbReference type="Pfam" id="PF19328"/>
    </source>
</evidence>
<protein>
    <submittedName>
        <fullName evidence="6">2,4-diaminopentanoate dehydrogenase</fullName>
        <ecNumber evidence="6">1.4.1.12</ecNumber>
    </submittedName>
    <submittedName>
        <fullName evidence="5">Dihydrodipicolinate reductase</fullName>
    </submittedName>
</protein>
<dbReference type="EC" id="1.4.1.12" evidence="6"/>
<dbReference type="EMBL" id="PPEA01000143">
    <property type="protein sequence ID" value="PQM48773.1"/>
    <property type="molecule type" value="Genomic_DNA"/>
</dbReference>
<organism evidence="5 7">
    <name type="scientific">Mycobacterium talmoniae</name>
    <dbReference type="NCBI Taxonomy" id="1858794"/>
    <lineage>
        <taxon>Bacteria</taxon>
        <taxon>Bacillati</taxon>
        <taxon>Actinomycetota</taxon>
        <taxon>Actinomycetes</taxon>
        <taxon>Mycobacteriales</taxon>
        <taxon>Mycobacteriaceae</taxon>
        <taxon>Mycobacterium</taxon>
    </lineage>
</organism>